<keyword evidence="5" id="KW-0805">Transcription regulation</keyword>
<dbReference type="InterPro" id="IPR001356">
    <property type="entry name" value="HD"/>
</dbReference>
<dbReference type="Gene3D" id="1.10.10.60">
    <property type="entry name" value="Homeodomain-like"/>
    <property type="match status" value="1"/>
</dbReference>
<comment type="similarity">
    <text evidence="10">Belongs to the HMX homeobox family.</text>
</comment>
<evidence type="ECO:0000256" key="10">
    <source>
        <dbReference type="ARBA" id="ARBA00038165"/>
    </source>
</evidence>
<feature type="domain" description="Homeobox" evidence="15">
    <location>
        <begin position="117"/>
        <end position="177"/>
    </location>
</feature>
<dbReference type="AlphaFoldDB" id="A0A3Q2Q774"/>
<dbReference type="PRINTS" id="PR00024">
    <property type="entry name" value="HOMEOBOX"/>
</dbReference>
<dbReference type="GO" id="GO:0005634">
    <property type="term" value="C:nucleus"/>
    <property type="evidence" value="ECO:0007669"/>
    <property type="project" value="UniProtKB-SubCell"/>
</dbReference>
<evidence type="ECO:0000313" key="16">
    <source>
        <dbReference type="Ensembl" id="ENSFHEP00000021862.1"/>
    </source>
</evidence>
<feature type="compositionally biased region" description="Polar residues" evidence="14">
    <location>
        <begin position="87"/>
        <end position="97"/>
    </location>
</feature>
<dbReference type="PANTHER" id="PTHR46110:SF5">
    <property type="entry name" value="SENSORY ORGAN HOMEOBOX"/>
    <property type="match status" value="1"/>
</dbReference>
<organism evidence="16 17">
    <name type="scientific">Fundulus heteroclitus</name>
    <name type="common">Killifish</name>
    <name type="synonym">Mummichog</name>
    <dbReference type="NCBI Taxonomy" id="8078"/>
    <lineage>
        <taxon>Eukaryota</taxon>
        <taxon>Metazoa</taxon>
        <taxon>Chordata</taxon>
        <taxon>Craniata</taxon>
        <taxon>Vertebrata</taxon>
        <taxon>Euteleostomi</taxon>
        <taxon>Actinopterygii</taxon>
        <taxon>Neopterygii</taxon>
        <taxon>Teleostei</taxon>
        <taxon>Neoteleostei</taxon>
        <taxon>Acanthomorphata</taxon>
        <taxon>Ovalentaria</taxon>
        <taxon>Atherinomorphae</taxon>
        <taxon>Cyprinodontiformes</taxon>
        <taxon>Fundulidae</taxon>
        <taxon>Fundulus</taxon>
    </lineage>
</organism>
<dbReference type="PROSITE" id="PS00027">
    <property type="entry name" value="HOMEOBOX_1"/>
    <property type="match status" value="1"/>
</dbReference>
<dbReference type="GO" id="GO:0030154">
    <property type="term" value="P:cell differentiation"/>
    <property type="evidence" value="ECO:0007669"/>
    <property type="project" value="UniProtKB-KW"/>
</dbReference>
<sequence>MPGNMSKEDGPSRSSCFTFTIDSILNLKQRQDCARLDALKEQRDFVCRSDFQKRCEEAWDVPRKRDCESDETVKPTVHPAERAESTAPLTAASSPGAQSAHDPDPQQQRSAADTKAAIKKKTRTIFSKRQIFQLEATFDMKRYLSSSERACLASSLQLTETQVKIWFQNRRNKLKRQLSTDMEGPLAAEHFSEAGKNTQLPSLYKDSSLLGGCVLPMSFPVLYPTANAAPYIYFSNSGKYFGLFDADR</sequence>
<dbReference type="STRING" id="8078.ENSFHEP00000021862"/>
<dbReference type="OrthoDB" id="6159439at2759"/>
<dbReference type="PANTHER" id="PTHR46110">
    <property type="entry name" value="HOMEOBOX PROTEIN HMX"/>
    <property type="match status" value="1"/>
</dbReference>
<keyword evidence="17" id="KW-1185">Reference proteome</keyword>
<dbReference type="GeneTree" id="ENSGT00940000165038"/>
<dbReference type="GeneID" id="105934619"/>
<keyword evidence="7 12" id="KW-0371">Homeobox</keyword>
<evidence type="ECO:0000256" key="13">
    <source>
        <dbReference type="RuleBase" id="RU000682"/>
    </source>
</evidence>
<proteinExistence type="inferred from homology"/>
<dbReference type="InterPro" id="IPR017970">
    <property type="entry name" value="Homeobox_CS"/>
</dbReference>
<evidence type="ECO:0000256" key="9">
    <source>
        <dbReference type="ARBA" id="ARBA00023242"/>
    </source>
</evidence>
<comment type="function">
    <text evidence="11">Transcription factor involved in specification of neuronal cell types and which is required for inner ear and hypothalamus development. Binds to the 5'-CAAGTG-3' core sequence.</text>
</comment>
<dbReference type="InterPro" id="IPR009057">
    <property type="entry name" value="Homeodomain-like_sf"/>
</dbReference>
<keyword evidence="3" id="KW-0221">Differentiation</keyword>
<evidence type="ECO:0000259" key="15">
    <source>
        <dbReference type="PROSITE" id="PS50071"/>
    </source>
</evidence>
<keyword evidence="8" id="KW-0804">Transcription</keyword>
<dbReference type="CDD" id="cd00086">
    <property type="entry name" value="homeodomain"/>
    <property type="match status" value="1"/>
</dbReference>
<dbReference type="SMART" id="SM00389">
    <property type="entry name" value="HOX"/>
    <property type="match status" value="1"/>
</dbReference>
<evidence type="ECO:0000256" key="12">
    <source>
        <dbReference type="PROSITE-ProRule" id="PRU00108"/>
    </source>
</evidence>
<dbReference type="PROSITE" id="PS50071">
    <property type="entry name" value="HOMEOBOX_2"/>
    <property type="match status" value="1"/>
</dbReference>
<dbReference type="Pfam" id="PF00046">
    <property type="entry name" value="Homeodomain"/>
    <property type="match status" value="1"/>
</dbReference>
<feature type="region of interest" description="Disordered" evidence="14">
    <location>
        <begin position="61"/>
        <end position="116"/>
    </location>
</feature>
<protein>
    <submittedName>
        <fullName evidence="16">Homeobox protein HMX2-like</fullName>
    </submittedName>
</protein>
<reference evidence="16" key="1">
    <citation type="submission" date="2025-08" db="UniProtKB">
        <authorList>
            <consortium name="Ensembl"/>
        </authorList>
    </citation>
    <scope>IDENTIFICATION</scope>
</reference>
<evidence type="ECO:0000256" key="1">
    <source>
        <dbReference type="ARBA" id="ARBA00004123"/>
    </source>
</evidence>
<accession>A0A3Q2Q774</accession>
<evidence type="ECO:0000256" key="14">
    <source>
        <dbReference type="SAM" id="MobiDB-lite"/>
    </source>
</evidence>
<evidence type="ECO:0000313" key="17">
    <source>
        <dbReference type="Proteomes" id="UP000265000"/>
    </source>
</evidence>
<dbReference type="InterPro" id="IPR051300">
    <property type="entry name" value="HMX_Homeobox_TF"/>
</dbReference>
<dbReference type="Ensembl" id="ENSFHET00000014392.1">
    <property type="protein sequence ID" value="ENSFHEP00000021862.1"/>
    <property type="gene ID" value="ENSFHEG00000001875.1"/>
</dbReference>
<name>A0A3Q2Q774_FUNHE</name>
<evidence type="ECO:0000256" key="6">
    <source>
        <dbReference type="ARBA" id="ARBA00023125"/>
    </source>
</evidence>
<evidence type="ECO:0000256" key="3">
    <source>
        <dbReference type="ARBA" id="ARBA00022782"/>
    </source>
</evidence>
<feature type="compositionally biased region" description="Basic and acidic residues" evidence="14">
    <location>
        <begin position="61"/>
        <end position="84"/>
    </location>
</feature>
<reference evidence="16" key="2">
    <citation type="submission" date="2025-09" db="UniProtKB">
        <authorList>
            <consortium name="Ensembl"/>
        </authorList>
    </citation>
    <scope>IDENTIFICATION</scope>
</reference>
<comment type="subcellular location">
    <subcellularLocation>
        <location evidence="1 12 13">Nucleus</location>
    </subcellularLocation>
</comment>
<evidence type="ECO:0000256" key="2">
    <source>
        <dbReference type="ARBA" id="ARBA00022473"/>
    </source>
</evidence>
<evidence type="ECO:0000256" key="4">
    <source>
        <dbReference type="ARBA" id="ARBA00022902"/>
    </source>
</evidence>
<keyword evidence="6 12" id="KW-0238">DNA-binding</keyword>
<evidence type="ECO:0000256" key="11">
    <source>
        <dbReference type="ARBA" id="ARBA00053510"/>
    </source>
</evidence>
<evidence type="ECO:0000256" key="7">
    <source>
        <dbReference type="ARBA" id="ARBA00023155"/>
    </source>
</evidence>
<dbReference type="FunFam" id="1.10.10.60:FF:000053">
    <property type="entry name" value="H6 family homeobox 2"/>
    <property type="match status" value="1"/>
</dbReference>
<keyword evidence="9 12" id="KW-0539">Nucleus</keyword>
<dbReference type="Proteomes" id="UP000265000">
    <property type="component" value="Unplaced"/>
</dbReference>
<evidence type="ECO:0000256" key="5">
    <source>
        <dbReference type="ARBA" id="ARBA00023015"/>
    </source>
</evidence>
<dbReference type="GO" id="GO:0000981">
    <property type="term" value="F:DNA-binding transcription factor activity, RNA polymerase II-specific"/>
    <property type="evidence" value="ECO:0007669"/>
    <property type="project" value="InterPro"/>
</dbReference>
<dbReference type="InterPro" id="IPR020479">
    <property type="entry name" value="HD_metazoa"/>
</dbReference>
<evidence type="ECO:0000256" key="8">
    <source>
        <dbReference type="ARBA" id="ARBA00023163"/>
    </source>
</evidence>
<dbReference type="GO" id="GO:0000977">
    <property type="term" value="F:RNA polymerase II transcription regulatory region sequence-specific DNA binding"/>
    <property type="evidence" value="ECO:0007669"/>
    <property type="project" value="TreeGrafter"/>
</dbReference>
<feature type="DNA-binding region" description="Homeobox" evidence="12">
    <location>
        <begin position="119"/>
        <end position="178"/>
    </location>
</feature>
<keyword evidence="2" id="KW-0217">Developmental protein</keyword>
<dbReference type="GO" id="GO:0007399">
    <property type="term" value="P:nervous system development"/>
    <property type="evidence" value="ECO:0007669"/>
    <property type="project" value="UniProtKB-KW"/>
</dbReference>
<dbReference type="SUPFAM" id="SSF46689">
    <property type="entry name" value="Homeodomain-like"/>
    <property type="match status" value="1"/>
</dbReference>
<keyword evidence="4" id="KW-0524">Neurogenesis</keyword>